<dbReference type="AlphaFoldDB" id="A0AAN7ZWN9"/>
<sequence length="262" mass="29679">MNDLEKFIRNAEYTLKSGGLTPLQIDEIEKALVTHRAAQDDTPELQRQREHIEEHWTSLSSTLARRGLKVQILSLFARSFVGLLFNEYCELELRNCEVELRNCMHDYIKAMGTAEQRQEAANVLTGGDAGSRLDTLYERNVGVATTELLLDRTYVDTRFRNVALGYNVTKNLHVAGQDVALLRIIEQDRAALRKILSFLPELEPIRVCVEVVAENMLRPQAEASLNQSGTTTSSFWNAHAIGCRSLRQRLLSDAMLAMKKME</sequence>
<proteinExistence type="predicted"/>
<reference evidence="1" key="1">
    <citation type="submission" date="2023-08" db="EMBL/GenBank/DDBJ databases">
        <title>Black Yeasts Isolated from many extreme environments.</title>
        <authorList>
            <person name="Coleine C."/>
            <person name="Stajich J.E."/>
            <person name="Selbmann L."/>
        </authorList>
    </citation>
    <scope>NUCLEOTIDE SEQUENCE</scope>
    <source>
        <strain evidence="1">CCFEE 5810</strain>
    </source>
</reference>
<protein>
    <submittedName>
        <fullName evidence="1">Uncharacterized protein</fullName>
    </submittedName>
</protein>
<comment type="caution">
    <text evidence="1">The sequence shown here is derived from an EMBL/GenBank/DDBJ whole genome shotgun (WGS) entry which is preliminary data.</text>
</comment>
<name>A0AAN7ZWN9_9PEZI</name>
<organism evidence="1 2">
    <name type="scientific">Elasticomyces elasticus</name>
    <dbReference type="NCBI Taxonomy" id="574655"/>
    <lineage>
        <taxon>Eukaryota</taxon>
        <taxon>Fungi</taxon>
        <taxon>Dikarya</taxon>
        <taxon>Ascomycota</taxon>
        <taxon>Pezizomycotina</taxon>
        <taxon>Dothideomycetes</taxon>
        <taxon>Dothideomycetidae</taxon>
        <taxon>Mycosphaerellales</taxon>
        <taxon>Teratosphaeriaceae</taxon>
        <taxon>Elasticomyces</taxon>
    </lineage>
</organism>
<dbReference type="Proteomes" id="UP001310594">
    <property type="component" value="Unassembled WGS sequence"/>
</dbReference>
<dbReference type="EMBL" id="JAVRQU010000018">
    <property type="protein sequence ID" value="KAK5693087.1"/>
    <property type="molecule type" value="Genomic_DNA"/>
</dbReference>
<evidence type="ECO:0000313" key="1">
    <source>
        <dbReference type="EMBL" id="KAK5693087.1"/>
    </source>
</evidence>
<accession>A0AAN7ZWN9</accession>
<gene>
    <name evidence="1" type="ORF">LTR97_010563</name>
</gene>
<evidence type="ECO:0000313" key="2">
    <source>
        <dbReference type="Proteomes" id="UP001310594"/>
    </source>
</evidence>